<organism evidence="2 3">
    <name type="scientific">Bradyrhizobium diazoefficiens (strain JCM 10833 / BCRC 13528 / IAM 13628 / NBRC 14792 / USDA 110)</name>
    <dbReference type="NCBI Taxonomy" id="224911"/>
    <lineage>
        <taxon>Bacteria</taxon>
        <taxon>Pseudomonadati</taxon>
        <taxon>Pseudomonadota</taxon>
        <taxon>Alphaproteobacteria</taxon>
        <taxon>Hyphomicrobiales</taxon>
        <taxon>Nitrobacteraceae</taxon>
        <taxon>Bradyrhizobium</taxon>
    </lineage>
</organism>
<accession>Q89U15</accession>
<sequence>MPPAGSSASPSARDRRRTAAETQGSSVHESPVRRKPHTRIGKIRQSADLDVLARLRLRVIDPDLKHGKALLEFFSACPGAVSGCKFGLESAIHFKCVTRGRQFTGCCKHFIPIVQ</sequence>
<name>Q89U15_BRADU</name>
<reference evidence="3" key="1">
    <citation type="journal article" date="2002" name="DNA Res.">
        <title>Complete genomic sequence of nitrogen-fixing symbiotic bacterium Bradyrhizobium japonicum USDA110.</title>
        <authorList>
            <person name="Kaneko T."/>
            <person name="Nakamura Y."/>
            <person name="Sato S."/>
            <person name="Minamisawa K."/>
            <person name="Uchiumi T."/>
            <person name="Sasamoto S."/>
            <person name="Watanabe A."/>
            <person name="Idesawa K."/>
            <person name="Iriguchi M."/>
            <person name="Kawashima K."/>
            <person name="Kohara M."/>
            <person name="Matsumoto M."/>
            <person name="Shimpo S."/>
            <person name="Tsuruoka H."/>
            <person name="Wada T."/>
            <person name="Yamada M."/>
            <person name="Tabata S."/>
        </authorList>
    </citation>
    <scope>NUCLEOTIDE SEQUENCE [LARGE SCALE GENOMIC DNA]</scope>
    <source>
        <strain evidence="3">JCM 10833 / BCRC 13528 / IAM 13628 / NBRC 14792 / USDA 110</strain>
    </source>
</reference>
<dbReference type="InParanoid" id="Q89U15"/>
<keyword evidence="3" id="KW-1185">Reference proteome</keyword>
<dbReference type="EMBL" id="BA000040">
    <property type="protein sequence ID" value="BAC46870.1"/>
    <property type="molecule type" value="Genomic_DNA"/>
</dbReference>
<feature type="region of interest" description="Disordered" evidence="1">
    <location>
        <begin position="1"/>
        <end position="40"/>
    </location>
</feature>
<dbReference type="KEGG" id="bja:bll1605"/>
<dbReference type="EnsemblBacteria" id="BAC46870">
    <property type="protein sequence ID" value="BAC46870"/>
    <property type="gene ID" value="BAC46870"/>
</dbReference>
<evidence type="ECO:0000313" key="3">
    <source>
        <dbReference type="Proteomes" id="UP000002526"/>
    </source>
</evidence>
<evidence type="ECO:0000256" key="1">
    <source>
        <dbReference type="SAM" id="MobiDB-lite"/>
    </source>
</evidence>
<dbReference type="HOGENOM" id="CLU_2104295_0_0_5"/>
<proteinExistence type="predicted"/>
<dbReference type="OrthoDB" id="9898307at2"/>
<dbReference type="Proteomes" id="UP000002526">
    <property type="component" value="Chromosome"/>
</dbReference>
<dbReference type="AlphaFoldDB" id="Q89U15"/>
<feature type="compositionally biased region" description="Low complexity" evidence="1">
    <location>
        <begin position="1"/>
        <end position="11"/>
    </location>
</feature>
<evidence type="ECO:0000313" key="2">
    <source>
        <dbReference type="EMBL" id="BAC46870.1"/>
    </source>
</evidence>
<protein>
    <submittedName>
        <fullName evidence="2">Bll1605 protein</fullName>
    </submittedName>
</protein>
<gene>
    <name evidence="2" type="ordered locus">bll1605</name>
</gene>